<proteinExistence type="predicted"/>
<evidence type="ECO:0000313" key="2">
    <source>
        <dbReference type="Proteomes" id="UP000007875"/>
    </source>
</evidence>
<dbReference type="InParanoid" id="H2YYD3"/>
<evidence type="ECO:0000313" key="1">
    <source>
        <dbReference type="Ensembl" id="ENSCSAVP00000010344.1"/>
    </source>
</evidence>
<dbReference type="AlphaFoldDB" id="H2YYD3"/>
<protein>
    <submittedName>
        <fullName evidence="1">Uncharacterized protein</fullName>
    </submittedName>
</protein>
<reference evidence="1" key="3">
    <citation type="submission" date="2025-09" db="UniProtKB">
        <authorList>
            <consortium name="Ensembl"/>
        </authorList>
    </citation>
    <scope>IDENTIFICATION</scope>
</reference>
<organism evidence="1 2">
    <name type="scientific">Ciona savignyi</name>
    <name type="common">Pacific transparent sea squirt</name>
    <dbReference type="NCBI Taxonomy" id="51511"/>
    <lineage>
        <taxon>Eukaryota</taxon>
        <taxon>Metazoa</taxon>
        <taxon>Chordata</taxon>
        <taxon>Tunicata</taxon>
        <taxon>Ascidiacea</taxon>
        <taxon>Phlebobranchia</taxon>
        <taxon>Cionidae</taxon>
        <taxon>Ciona</taxon>
    </lineage>
</organism>
<dbReference type="HOGENOM" id="CLU_3370829_0_0_1"/>
<reference evidence="2" key="1">
    <citation type="submission" date="2003-08" db="EMBL/GenBank/DDBJ databases">
        <authorList>
            <person name="Birren B."/>
            <person name="Nusbaum C."/>
            <person name="Abebe A."/>
            <person name="Abouelleil A."/>
            <person name="Adekoya E."/>
            <person name="Ait-zahra M."/>
            <person name="Allen N."/>
            <person name="Allen T."/>
            <person name="An P."/>
            <person name="Anderson M."/>
            <person name="Anderson S."/>
            <person name="Arachchi H."/>
            <person name="Armbruster J."/>
            <person name="Bachantsang P."/>
            <person name="Baldwin J."/>
            <person name="Barry A."/>
            <person name="Bayul T."/>
            <person name="Blitshsteyn B."/>
            <person name="Bloom T."/>
            <person name="Blye J."/>
            <person name="Boguslavskiy L."/>
            <person name="Borowsky M."/>
            <person name="Boukhgalter B."/>
            <person name="Brunache A."/>
            <person name="Butler J."/>
            <person name="Calixte N."/>
            <person name="Calvo S."/>
            <person name="Camarata J."/>
            <person name="Campo K."/>
            <person name="Chang J."/>
            <person name="Cheshatsang Y."/>
            <person name="Citroen M."/>
            <person name="Collymore A."/>
            <person name="Considine T."/>
            <person name="Cook A."/>
            <person name="Cooke P."/>
            <person name="Corum B."/>
            <person name="Cuomo C."/>
            <person name="David R."/>
            <person name="Dawoe T."/>
            <person name="Degray S."/>
            <person name="Dodge S."/>
            <person name="Dooley K."/>
            <person name="Dorje P."/>
            <person name="Dorjee K."/>
            <person name="Dorris L."/>
            <person name="Duffey N."/>
            <person name="Dupes A."/>
            <person name="Elkins T."/>
            <person name="Engels R."/>
            <person name="Erickson J."/>
            <person name="Farina A."/>
            <person name="Faro S."/>
            <person name="Ferreira P."/>
            <person name="Fischer H."/>
            <person name="Fitzgerald M."/>
            <person name="Foley K."/>
            <person name="Gage D."/>
            <person name="Galagan J."/>
            <person name="Gearin G."/>
            <person name="Gnerre S."/>
            <person name="Gnirke A."/>
            <person name="Goyette A."/>
            <person name="Graham J."/>
            <person name="Grandbois E."/>
            <person name="Gyaltsen K."/>
            <person name="Hafez N."/>
            <person name="Hagopian D."/>
            <person name="Hagos B."/>
            <person name="Hall J."/>
            <person name="Hatcher B."/>
            <person name="Heller A."/>
            <person name="Higgins H."/>
            <person name="Honan T."/>
            <person name="Horn A."/>
            <person name="Houde N."/>
            <person name="Hughes L."/>
            <person name="Hulme W."/>
            <person name="Husby E."/>
            <person name="Iliev I."/>
            <person name="Jaffe D."/>
            <person name="Jones C."/>
            <person name="Kamal M."/>
            <person name="Kamat A."/>
            <person name="Kamvysselis M."/>
            <person name="Karlsson E."/>
            <person name="Kells C."/>
            <person name="Kieu A."/>
            <person name="Kisner P."/>
            <person name="Kodira C."/>
            <person name="Kulbokas E."/>
            <person name="Labutti K."/>
            <person name="Lama D."/>
            <person name="Landers T."/>
            <person name="Leger J."/>
            <person name="Levine S."/>
            <person name="Lewis D."/>
            <person name="Lewis T."/>
            <person name="Lindblad-toh K."/>
            <person name="Liu X."/>
            <person name="Lokyitsang T."/>
            <person name="Lokyitsang Y."/>
            <person name="Lucien O."/>
            <person name="Lui A."/>
            <person name="Ma L.J."/>
            <person name="Mabbitt R."/>
            <person name="Macdonald J."/>
            <person name="Maclean C."/>
            <person name="Major J."/>
            <person name="Manning J."/>
            <person name="Marabella R."/>
            <person name="Maru K."/>
            <person name="Matthews C."/>
            <person name="Mauceli E."/>
            <person name="Mccarthy M."/>
            <person name="Mcdonough S."/>
            <person name="Mcghee T."/>
            <person name="Meldrim J."/>
            <person name="Meneus L."/>
            <person name="Mesirov J."/>
            <person name="Mihalev A."/>
            <person name="Mihova T."/>
            <person name="Mikkelsen T."/>
            <person name="Mlenga V."/>
            <person name="Moru K."/>
            <person name="Mozes J."/>
            <person name="Mulrain L."/>
            <person name="Munson G."/>
            <person name="Naylor J."/>
            <person name="Newes C."/>
            <person name="Nguyen C."/>
            <person name="Nguyen N."/>
            <person name="Nguyen T."/>
            <person name="Nicol R."/>
            <person name="Nielsen C."/>
            <person name="Nizzari M."/>
            <person name="Norbu C."/>
            <person name="Norbu N."/>
            <person name="O'donnell P."/>
            <person name="Okoawo O."/>
            <person name="O'leary S."/>
            <person name="Omotosho B."/>
            <person name="O'neill K."/>
            <person name="Osman S."/>
            <person name="Parker S."/>
            <person name="Perrin D."/>
            <person name="Phunkhang P."/>
            <person name="Piqani B."/>
            <person name="Purcell S."/>
            <person name="Rachupka T."/>
            <person name="Ramasamy U."/>
            <person name="Rameau R."/>
            <person name="Ray V."/>
            <person name="Raymond C."/>
            <person name="Retta R."/>
            <person name="Richardson S."/>
            <person name="Rise C."/>
            <person name="Rodriguez J."/>
            <person name="Rogers J."/>
            <person name="Rogov P."/>
            <person name="Rutman M."/>
            <person name="Schupbach R."/>
            <person name="Seaman C."/>
            <person name="Settipalli S."/>
            <person name="Sharpe T."/>
            <person name="Sheridan J."/>
            <person name="Sherpa N."/>
            <person name="Shi J."/>
            <person name="Smirnov S."/>
            <person name="Smith C."/>
            <person name="Sougnez C."/>
            <person name="Spencer B."/>
            <person name="Stalker J."/>
            <person name="Stange-thomann N."/>
            <person name="Stavropoulos S."/>
            <person name="Stetson K."/>
            <person name="Stone C."/>
            <person name="Stone S."/>
            <person name="Stubbs M."/>
            <person name="Talamas J."/>
            <person name="Tchuinga P."/>
            <person name="Tenzing P."/>
            <person name="Tesfaye S."/>
            <person name="Theodore J."/>
            <person name="Thoulutsang Y."/>
            <person name="Topham K."/>
            <person name="Towey S."/>
            <person name="Tsamla T."/>
            <person name="Tsomo N."/>
            <person name="Vallee D."/>
            <person name="Vassiliev H."/>
            <person name="Venkataraman V."/>
            <person name="Vinson J."/>
            <person name="Vo A."/>
            <person name="Wade C."/>
            <person name="Wang S."/>
            <person name="Wangchuk T."/>
            <person name="Wangdi T."/>
            <person name="Whittaker C."/>
            <person name="Wilkinson J."/>
            <person name="Wu Y."/>
            <person name="Wyman D."/>
            <person name="Yadav S."/>
            <person name="Yang S."/>
            <person name="Yang X."/>
            <person name="Yeager S."/>
            <person name="Yee E."/>
            <person name="Young G."/>
            <person name="Zainoun J."/>
            <person name="Zembeck L."/>
            <person name="Zimmer A."/>
            <person name="Zody M."/>
            <person name="Lander E."/>
        </authorList>
    </citation>
    <scope>NUCLEOTIDE SEQUENCE [LARGE SCALE GENOMIC DNA]</scope>
</reference>
<reference evidence="1" key="2">
    <citation type="submission" date="2025-08" db="UniProtKB">
        <authorList>
            <consortium name="Ensembl"/>
        </authorList>
    </citation>
    <scope>IDENTIFICATION</scope>
</reference>
<dbReference type="Ensembl" id="ENSCSAVT00000010469.1">
    <property type="protein sequence ID" value="ENSCSAVP00000010344.1"/>
    <property type="gene ID" value="ENSCSAVG00000006090.1"/>
</dbReference>
<dbReference type="Proteomes" id="UP000007875">
    <property type="component" value="Unassembled WGS sequence"/>
</dbReference>
<sequence>TIPSVIFNILISCVPAISKSNAFQKSFQVYSSSCP</sequence>
<accession>H2YYD3</accession>
<name>H2YYD3_CIOSA</name>
<keyword evidence="2" id="KW-1185">Reference proteome</keyword>